<accession>A0A0W8FJY2</accession>
<dbReference type="AlphaFoldDB" id="A0A0W8FJY2"/>
<proteinExistence type="predicted"/>
<sequence>MMLCMPQAQPNKAMRRAACIPANPAARIVDCQNGSIFIEKRV</sequence>
<reference evidence="1" key="1">
    <citation type="journal article" date="2015" name="Proc. Natl. Acad. Sci. U.S.A.">
        <title>Networks of energetic and metabolic interactions define dynamics in microbial communities.</title>
        <authorList>
            <person name="Embree M."/>
            <person name="Liu J.K."/>
            <person name="Al-Bassam M.M."/>
            <person name="Zengler K."/>
        </authorList>
    </citation>
    <scope>NUCLEOTIDE SEQUENCE</scope>
</reference>
<dbReference type="EMBL" id="LNQE01001120">
    <property type="protein sequence ID" value="KUG20978.1"/>
    <property type="molecule type" value="Genomic_DNA"/>
</dbReference>
<protein>
    <submittedName>
        <fullName evidence="1">Uncharacterized protein</fullName>
    </submittedName>
</protein>
<name>A0A0W8FJY2_9ZZZZ</name>
<comment type="caution">
    <text evidence="1">The sequence shown here is derived from an EMBL/GenBank/DDBJ whole genome shotgun (WGS) entry which is preliminary data.</text>
</comment>
<organism evidence="1">
    <name type="scientific">hydrocarbon metagenome</name>
    <dbReference type="NCBI Taxonomy" id="938273"/>
    <lineage>
        <taxon>unclassified sequences</taxon>
        <taxon>metagenomes</taxon>
        <taxon>ecological metagenomes</taxon>
    </lineage>
</organism>
<gene>
    <name evidence="1" type="ORF">ASZ90_009274</name>
</gene>
<evidence type="ECO:0000313" key="1">
    <source>
        <dbReference type="EMBL" id="KUG20978.1"/>
    </source>
</evidence>